<evidence type="ECO:0000313" key="12">
    <source>
        <dbReference type="Proteomes" id="UP000000268"/>
    </source>
</evidence>
<evidence type="ECO:0000256" key="6">
    <source>
        <dbReference type="ARBA" id="ARBA00022989"/>
    </source>
</evidence>
<keyword evidence="2 8" id="KW-0813">Transport</keyword>
<feature type="transmembrane region" description="Helical" evidence="9">
    <location>
        <begin position="111"/>
        <end position="131"/>
    </location>
</feature>
<keyword evidence="4 9" id="KW-0812">Transmembrane</keyword>
<dbReference type="OrthoDB" id="9785627at2"/>
<keyword evidence="3" id="KW-1003">Cell membrane</keyword>
<feature type="domain" description="MotA/TolQ/ExbB proton channel" evidence="10">
    <location>
        <begin position="69"/>
        <end position="188"/>
    </location>
</feature>
<accession>B0C4J1</accession>
<dbReference type="RefSeq" id="WP_010478008.1">
    <property type="nucleotide sequence ID" value="NC_009925.1"/>
</dbReference>
<reference evidence="11 12" key="1">
    <citation type="journal article" date="2008" name="Proc. Natl. Acad. Sci. U.S.A.">
        <title>Niche adaptation and genome expansion in the chlorophyll d-producing cyanobacterium Acaryochloris marina.</title>
        <authorList>
            <person name="Swingley W.D."/>
            <person name="Chen M."/>
            <person name="Cheung P.C."/>
            <person name="Conrad A.L."/>
            <person name="Dejesa L.C."/>
            <person name="Hao J."/>
            <person name="Honchak B.M."/>
            <person name="Karbach L.E."/>
            <person name="Kurdoglu A."/>
            <person name="Lahiri S."/>
            <person name="Mastrian S.D."/>
            <person name="Miyashita H."/>
            <person name="Page L."/>
            <person name="Ramakrishna P."/>
            <person name="Satoh S."/>
            <person name="Sattley W.M."/>
            <person name="Shimada Y."/>
            <person name="Taylor H.L."/>
            <person name="Tomo T."/>
            <person name="Tsuchiya T."/>
            <person name="Wang Z.T."/>
            <person name="Raymond J."/>
            <person name="Mimuro M."/>
            <person name="Blankenship R.E."/>
            <person name="Touchman J.W."/>
        </authorList>
    </citation>
    <scope>NUCLEOTIDE SEQUENCE [LARGE SCALE GENOMIC DNA]</scope>
    <source>
        <strain evidence="12">MBIC 11017</strain>
    </source>
</reference>
<comment type="subcellular location">
    <subcellularLocation>
        <location evidence="1">Cell membrane</location>
        <topology evidence="1">Multi-pass membrane protein</topology>
    </subcellularLocation>
    <subcellularLocation>
        <location evidence="8">Membrane</location>
        <topology evidence="8">Multi-pass membrane protein</topology>
    </subcellularLocation>
</comment>
<feature type="transmembrane region" description="Helical" evidence="9">
    <location>
        <begin position="14"/>
        <end position="34"/>
    </location>
</feature>
<dbReference type="KEGG" id="amr:AM1_4903"/>
<evidence type="ECO:0000256" key="4">
    <source>
        <dbReference type="ARBA" id="ARBA00022692"/>
    </source>
</evidence>
<dbReference type="Proteomes" id="UP000000268">
    <property type="component" value="Chromosome"/>
</dbReference>
<keyword evidence="7 9" id="KW-0472">Membrane</keyword>
<dbReference type="PANTHER" id="PTHR30625">
    <property type="entry name" value="PROTEIN TOLQ"/>
    <property type="match status" value="1"/>
</dbReference>
<evidence type="ECO:0000256" key="1">
    <source>
        <dbReference type="ARBA" id="ARBA00004651"/>
    </source>
</evidence>
<evidence type="ECO:0000259" key="10">
    <source>
        <dbReference type="Pfam" id="PF01618"/>
    </source>
</evidence>
<evidence type="ECO:0000256" key="3">
    <source>
        <dbReference type="ARBA" id="ARBA00022475"/>
    </source>
</evidence>
<comment type="similarity">
    <text evidence="8">Belongs to the exbB/tolQ family.</text>
</comment>
<dbReference type="STRING" id="329726.AM1_4903"/>
<dbReference type="EMBL" id="CP000828">
    <property type="protein sequence ID" value="ABW29874.1"/>
    <property type="molecule type" value="Genomic_DNA"/>
</dbReference>
<feature type="transmembrane region" description="Helical" evidence="9">
    <location>
        <begin position="157"/>
        <end position="178"/>
    </location>
</feature>
<keyword evidence="6 9" id="KW-1133">Transmembrane helix</keyword>
<dbReference type="PANTHER" id="PTHR30625:SF15">
    <property type="entry name" value="BIOPOLYMER TRANSPORT PROTEIN EXBB"/>
    <property type="match status" value="1"/>
</dbReference>
<dbReference type="GO" id="GO:0005886">
    <property type="term" value="C:plasma membrane"/>
    <property type="evidence" value="ECO:0007669"/>
    <property type="project" value="UniProtKB-SubCell"/>
</dbReference>
<protein>
    <submittedName>
        <fullName evidence="11">Biopolymer transport ExbB, putative</fullName>
    </submittedName>
</protein>
<organism evidence="11 12">
    <name type="scientific">Acaryochloris marina (strain MBIC 11017)</name>
    <dbReference type="NCBI Taxonomy" id="329726"/>
    <lineage>
        <taxon>Bacteria</taxon>
        <taxon>Bacillati</taxon>
        <taxon>Cyanobacteriota</taxon>
        <taxon>Cyanophyceae</taxon>
        <taxon>Acaryochloridales</taxon>
        <taxon>Acaryochloridaceae</taxon>
        <taxon>Acaryochloris</taxon>
    </lineage>
</organism>
<name>B0C4J1_ACAM1</name>
<keyword evidence="12" id="KW-1185">Reference proteome</keyword>
<evidence type="ECO:0000313" key="11">
    <source>
        <dbReference type="EMBL" id="ABW29874.1"/>
    </source>
</evidence>
<dbReference type="AlphaFoldDB" id="B0C4J1"/>
<evidence type="ECO:0000256" key="2">
    <source>
        <dbReference type="ARBA" id="ARBA00022448"/>
    </source>
</evidence>
<dbReference type="InterPro" id="IPR050790">
    <property type="entry name" value="ExbB/TolQ_transport"/>
</dbReference>
<dbReference type="InterPro" id="IPR002898">
    <property type="entry name" value="MotA_ExbB_proton_chnl"/>
</dbReference>
<keyword evidence="5 8" id="KW-0653">Protein transport</keyword>
<proteinExistence type="inferred from homology"/>
<sequence>MNIIELFEKGGPTIWPLLGLSILAIGTVFERLWFWSNLLKGERKTAKQILDAARRDWDEATHLARQFSNQPIGRFLFTPLRLANQEPEIFRLALEASADEELTAMRKGSKVLEAVIALSPLLGLFGTILGLQNSLGKLNFEEFGQIVGNPALGIDQALTSTLVGLAIAIVSLTFYRLFQGLVFNQARIFRRTGNELELVYRQFWLQPSETRPALPPQNDSQE</sequence>
<dbReference type="Pfam" id="PF01618">
    <property type="entry name" value="MotA_ExbB"/>
    <property type="match status" value="1"/>
</dbReference>
<dbReference type="eggNOG" id="COG0811">
    <property type="taxonomic scope" value="Bacteria"/>
</dbReference>
<evidence type="ECO:0000256" key="5">
    <source>
        <dbReference type="ARBA" id="ARBA00022927"/>
    </source>
</evidence>
<dbReference type="HOGENOM" id="CLU_053325_3_0_3"/>
<dbReference type="GO" id="GO:0017038">
    <property type="term" value="P:protein import"/>
    <property type="evidence" value="ECO:0007669"/>
    <property type="project" value="TreeGrafter"/>
</dbReference>
<evidence type="ECO:0000256" key="9">
    <source>
        <dbReference type="SAM" id="Phobius"/>
    </source>
</evidence>
<gene>
    <name evidence="11" type="primary">exbB</name>
    <name evidence="11" type="ordered locus">AM1_4903</name>
</gene>
<evidence type="ECO:0000256" key="8">
    <source>
        <dbReference type="RuleBase" id="RU004057"/>
    </source>
</evidence>
<evidence type="ECO:0000256" key="7">
    <source>
        <dbReference type="ARBA" id="ARBA00023136"/>
    </source>
</evidence>